<keyword evidence="2" id="KW-0276">Fatty acid metabolism</keyword>
<reference evidence="6" key="1">
    <citation type="journal article" date="2019" name="Int. J. Syst. Evol. Microbiol.">
        <title>The Global Catalogue of Microorganisms (GCM) 10K type strain sequencing project: providing services to taxonomists for standard genome sequencing and annotation.</title>
        <authorList>
            <consortium name="The Broad Institute Genomics Platform"/>
            <consortium name="The Broad Institute Genome Sequencing Center for Infectious Disease"/>
            <person name="Wu L."/>
            <person name="Ma J."/>
        </authorList>
    </citation>
    <scope>NUCLEOTIDE SEQUENCE [LARGE SCALE GENOMIC DNA]</scope>
    <source>
        <strain evidence="6">KCTC 12861</strain>
    </source>
</reference>
<dbReference type="Pfam" id="PF23562">
    <property type="entry name" value="AMP-binding_C_3"/>
    <property type="match status" value="1"/>
</dbReference>
<keyword evidence="3" id="KW-0443">Lipid metabolism</keyword>
<proteinExistence type="predicted"/>
<feature type="domain" description="AMP-dependent synthetase/ligase" evidence="4">
    <location>
        <begin position="26"/>
        <end position="436"/>
    </location>
</feature>
<protein>
    <submittedName>
        <fullName evidence="5">Long-chain acyl-CoA synthetase</fullName>
    </submittedName>
</protein>
<dbReference type="PANTHER" id="PTHR43272">
    <property type="entry name" value="LONG-CHAIN-FATTY-ACID--COA LIGASE"/>
    <property type="match status" value="1"/>
</dbReference>
<sequence length="608" mass="67050">MSSQARPVTQPETQEAFKSIPAAFMETVERVANKPAYFVRGETGWDATSWTEYGEQVRTAAKALLALGVNPGDTVCILSYNRPEWTIMDVAAMMIGAVPTGIYWTAAPPEINYILRHSEGRILLAETKAQLQGIGEHADSMHHLRKIIRLDGHVENPDQYTWANFMSLGQDSPGLEVELDRRLNEIEAEDIALQIYTSGTTGQPKAVQISHRAIRAESDALDLVFRATPADRYISYLPMAHIAEQCGTILHACDTGYPVYYAKSVTSLGEHLPEVRPTVTFGVPRIFEKILEKVEKQLDAETGFKGKLIQWSLQISKDWQAQNLNGKSAGLALSIKKKIANYLVLDKIKRKIGLDKMRMFVSGGAPVSMRVLEGFTGLDIVIYEVYGQSENCGGATINVIGATRLGSVGRPMKGISIKIAADGEILCKGDTNFSGYAHDPASTDEIMRDGWLYSGDIGYLDKDGYLFITGRKKEIIITSGGKNISPTGLEHDLTEIPLVEYAVVAGNNQTFLSALLTIDHQMAQRFASENNIKPEDVLQSDQLRSVVQAGINKVNARHSRAERIRKFEILPSGFSIQTGELTPTLKVKRAKVLNNHADALETIYKHDA</sequence>
<dbReference type="PANTHER" id="PTHR43272:SF32">
    <property type="entry name" value="AMP-DEPENDENT SYNTHETASE_LIGASE DOMAIN-CONTAINING PROTEIN"/>
    <property type="match status" value="1"/>
</dbReference>
<dbReference type="RefSeq" id="WP_189438595.1">
    <property type="nucleotide sequence ID" value="NZ_BMXE01000009.1"/>
</dbReference>
<evidence type="ECO:0000256" key="3">
    <source>
        <dbReference type="ARBA" id="ARBA00023098"/>
    </source>
</evidence>
<evidence type="ECO:0000256" key="1">
    <source>
        <dbReference type="ARBA" id="ARBA00022598"/>
    </source>
</evidence>
<organism evidence="5 6">
    <name type="scientific">Pseudovibrio japonicus</name>
    <dbReference type="NCBI Taxonomy" id="366534"/>
    <lineage>
        <taxon>Bacteria</taxon>
        <taxon>Pseudomonadati</taxon>
        <taxon>Pseudomonadota</taxon>
        <taxon>Alphaproteobacteria</taxon>
        <taxon>Hyphomicrobiales</taxon>
        <taxon>Stappiaceae</taxon>
        <taxon>Pseudovibrio</taxon>
    </lineage>
</organism>
<dbReference type="SUPFAM" id="SSF56801">
    <property type="entry name" value="Acetyl-CoA synthetase-like"/>
    <property type="match status" value="1"/>
</dbReference>
<dbReference type="Proteomes" id="UP000637980">
    <property type="component" value="Unassembled WGS sequence"/>
</dbReference>
<dbReference type="InterPro" id="IPR042099">
    <property type="entry name" value="ANL_N_sf"/>
</dbReference>
<keyword evidence="1" id="KW-0436">Ligase</keyword>
<accession>A0ABQ3EVA6</accession>
<dbReference type="EMBL" id="BMXE01000009">
    <property type="protein sequence ID" value="GHB46796.1"/>
    <property type="molecule type" value="Genomic_DNA"/>
</dbReference>
<evidence type="ECO:0000313" key="5">
    <source>
        <dbReference type="EMBL" id="GHB46796.1"/>
    </source>
</evidence>
<dbReference type="InterPro" id="IPR000873">
    <property type="entry name" value="AMP-dep_synth/lig_dom"/>
</dbReference>
<evidence type="ECO:0000259" key="4">
    <source>
        <dbReference type="Pfam" id="PF00501"/>
    </source>
</evidence>
<dbReference type="Gene3D" id="3.40.50.12780">
    <property type="entry name" value="N-terminal domain of ligase-like"/>
    <property type="match status" value="1"/>
</dbReference>
<dbReference type="CDD" id="cd05907">
    <property type="entry name" value="VL_LC_FACS_like"/>
    <property type="match status" value="1"/>
</dbReference>
<keyword evidence="6" id="KW-1185">Reference proteome</keyword>
<gene>
    <name evidence="5" type="primary">fadD</name>
    <name evidence="5" type="ORF">GCM10007094_40180</name>
</gene>
<evidence type="ECO:0000313" key="6">
    <source>
        <dbReference type="Proteomes" id="UP000637980"/>
    </source>
</evidence>
<evidence type="ECO:0000256" key="2">
    <source>
        <dbReference type="ARBA" id="ARBA00022832"/>
    </source>
</evidence>
<name>A0ABQ3EVA6_9HYPH</name>
<dbReference type="Pfam" id="PF00501">
    <property type="entry name" value="AMP-binding"/>
    <property type="match status" value="1"/>
</dbReference>
<comment type="caution">
    <text evidence="5">The sequence shown here is derived from an EMBL/GenBank/DDBJ whole genome shotgun (WGS) entry which is preliminary data.</text>
</comment>